<dbReference type="EMBL" id="LT934112">
    <property type="protein sequence ID" value="VAH20903.1"/>
    <property type="molecule type" value="Genomic_DNA"/>
</dbReference>
<gene>
    <name evidence="1" type="ORF">TRITD_1Bv1G181110</name>
</gene>
<organism evidence="1 2">
    <name type="scientific">Triticum turgidum subsp. durum</name>
    <name type="common">Durum wheat</name>
    <name type="synonym">Triticum durum</name>
    <dbReference type="NCBI Taxonomy" id="4567"/>
    <lineage>
        <taxon>Eukaryota</taxon>
        <taxon>Viridiplantae</taxon>
        <taxon>Streptophyta</taxon>
        <taxon>Embryophyta</taxon>
        <taxon>Tracheophyta</taxon>
        <taxon>Spermatophyta</taxon>
        <taxon>Magnoliopsida</taxon>
        <taxon>Liliopsida</taxon>
        <taxon>Poales</taxon>
        <taxon>Poaceae</taxon>
        <taxon>BOP clade</taxon>
        <taxon>Pooideae</taxon>
        <taxon>Triticodae</taxon>
        <taxon>Triticeae</taxon>
        <taxon>Triticinae</taxon>
        <taxon>Triticum</taxon>
    </lineage>
</organism>
<reference evidence="1 2" key="1">
    <citation type="submission" date="2017-09" db="EMBL/GenBank/DDBJ databases">
        <authorList>
            <consortium name="International Durum Wheat Genome Sequencing Consortium (IDWGSC)"/>
            <person name="Milanesi L."/>
        </authorList>
    </citation>
    <scope>NUCLEOTIDE SEQUENCE [LARGE SCALE GENOMIC DNA]</scope>
    <source>
        <strain evidence="2">cv. Svevo</strain>
    </source>
</reference>
<dbReference type="AlphaFoldDB" id="A0A9R0R1S9"/>
<evidence type="ECO:0000313" key="1">
    <source>
        <dbReference type="EMBL" id="VAH20903.1"/>
    </source>
</evidence>
<keyword evidence="2" id="KW-1185">Reference proteome</keyword>
<dbReference type="Gramene" id="TRITD1Bv1G181110.1">
    <property type="protein sequence ID" value="TRITD1Bv1G181110.1"/>
    <property type="gene ID" value="TRITD1Bv1G181110"/>
</dbReference>
<dbReference type="Proteomes" id="UP000324705">
    <property type="component" value="Chromosome 1B"/>
</dbReference>
<sequence>MVHTVIVHTQPNSISLTFCFLSFSTPSCLYRIIDIIVEVVSDNFLLHLLLTTGTCMQRFCQKPSTHVFFHSISPKSNGIFLVPPPTGIVSSVASNLSSSRLSASQSNCTLSTFSSIRPKWRSIYELA</sequence>
<proteinExistence type="predicted"/>
<evidence type="ECO:0000313" key="2">
    <source>
        <dbReference type="Proteomes" id="UP000324705"/>
    </source>
</evidence>
<accession>A0A9R0R1S9</accession>
<protein>
    <submittedName>
        <fullName evidence="1">Uncharacterized protein</fullName>
    </submittedName>
</protein>
<name>A0A9R0R1S9_TRITD</name>